<dbReference type="GO" id="GO:0005829">
    <property type="term" value="C:cytosol"/>
    <property type="evidence" value="ECO:0007669"/>
    <property type="project" value="TreeGrafter"/>
</dbReference>
<keyword evidence="1" id="KW-0560">Oxidoreductase</keyword>
<feature type="domain" description="D-isomer specific 2-hydroxyacid dehydrogenase NAD-binding" evidence="3">
    <location>
        <begin position="116"/>
        <end position="293"/>
    </location>
</feature>
<dbReference type="InterPro" id="IPR050223">
    <property type="entry name" value="D-isomer_2-hydroxyacid_DH"/>
</dbReference>
<dbReference type="PANTHER" id="PTHR10996">
    <property type="entry name" value="2-HYDROXYACID DEHYDROGENASE-RELATED"/>
    <property type="match status" value="1"/>
</dbReference>
<dbReference type="Proteomes" id="UP000198983">
    <property type="component" value="Chromosome I"/>
</dbReference>
<accession>A0A1H1MHA2</accession>
<dbReference type="Gene3D" id="3.40.50.720">
    <property type="entry name" value="NAD(P)-binding Rossmann-like Domain"/>
    <property type="match status" value="2"/>
</dbReference>
<dbReference type="AlphaFoldDB" id="A0A1H1MHA2"/>
<dbReference type="RefSeq" id="WP_157728201.1">
    <property type="nucleotide sequence ID" value="NZ_LT629732.1"/>
</dbReference>
<proteinExistence type="predicted"/>
<dbReference type="GO" id="GO:0016618">
    <property type="term" value="F:hydroxypyruvate reductase [NAD(P)H] activity"/>
    <property type="evidence" value="ECO:0007669"/>
    <property type="project" value="TreeGrafter"/>
</dbReference>
<dbReference type="OrthoDB" id="117809at2"/>
<evidence type="ECO:0000313" key="4">
    <source>
        <dbReference type="EMBL" id="SDR86086.1"/>
    </source>
</evidence>
<evidence type="ECO:0000259" key="3">
    <source>
        <dbReference type="Pfam" id="PF02826"/>
    </source>
</evidence>
<dbReference type="STRING" id="117157.SAMN04489717_0824"/>
<dbReference type="Pfam" id="PF02826">
    <property type="entry name" value="2-Hacid_dh_C"/>
    <property type="match status" value="1"/>
</dbReference>
<reference evidence="4 5" key="1">
    <citation type="submission" date="2016-10" db="EMBL/GenBank/DDBJ databases">
        <authorList>
            <person name="de Groot N.N."/>
        </authorList>
    </citation>
    <scope>NUCLEOTIDE SEQUENCE [LARGE SCALE GENOMIC DNA]</scope>
    <source>
        <strain evidence="4 5">DSM 22024</strain>
    </source>
</reference>
<dbReference type="InterPro" id="IPR006140">
    <property type="entry name" value="D-isomer_DH_NAD-bd"/>
</dbReference>
<organism evidence="4 5">
    <name type="scientific">Actinopolymorpha singaporensis</name>
    <dbReference type="NCBI Taxonomy" id="117157"/>
    <lineage>
        <taxon>Bacteria</taxon>
        <taxon>Bacillati</taxon>
        <taxon>Actinomycetota</taxon>
        <taxon>Actinomycetes</taxon>
        <taxon>Propionibacteriales</taxon>
        <taxon>Actinopolymorphaceae</taxon>
        <taxon>Actinopolymorpha</taxon>
    </lineage>
</organism>
<protein>
    <submittedName>
        <fullName evidence="4">Phosphoglycerate dehydrogenase</fullName>
    </submittedName>
</protein>
<sequence>MPDKAKVLLDPHFRKMTEIFSAADLERLHATADVVWGRDEPMPAEDARRELSEATAVVCSEWRYGPLPDETPHLRAVISVSGAFPNALDYQACRARGIRVLSAAPAFGRQVAEMALGLALASCREIAAGDAAMRAGDERWLHAGNATTFMLYDQPVGFIGYGALARSLQPLLAPFGVRIRAYDPWLADGFLRRQGVEPVSLTELLEASRFVFVLAAPSSENRALLSRDLLERVRPDAVVVLVSRAHVVDFDALTELVLAGRFRAAIDVFPDEPLAPDHPIRRARGAVLSAHRAGSVREGMWDIGEMVVDDLEAIAAGLPPRRLLAAEPELVGRVVSGQGTKR</sequence>
<keyword evidence="5" id="KW-1185">Reference proteome</keyword>
<dbReference type="SUPFAM" id="SSF51735">
    <property type="entry name" value="NAD(P)-binding Rossmann-fold domains"/>
    <property type="match status" value="1"/>
</dbReference>
<evidence type="ECO:0000256" key="2">
    <source>
        <dbReference type="ARBA" id="ARBA00023027"/>
    </source>
</evidence>
<evidence type="ECO:0000256" key="1">
    <source>
        <dbReference type="ARBA" id="ARBA00023002"/>
    </source>
</evidence>
<keyword evidence="2" id="KW-0520">NAD</keyword>
<dbReference type="GO" id="GO:0051287">
    <property type="term" value="F:NAD binding"/>
    <property type="evidence" value="ECO:0007669"/>
    <property type="project" value="InterPro"/>
</dbReference>
<evidence type="ECO:0000313" key="5">
    <source>
        <dbReference type="Proteomes" id="UP000198983"/>
    </source>
</evidence>
<gene>
    <name evidence="4" type="ORF">SAMN04489717_0824</name>
</gene>
<dbReference type="PANTHER" id="PTHR10996:SF178">
    <property type="entry name" value="2-HYDROXYACID DEHYDROGENASE YGL185C-RELATED"/>
    <property type="match status" value="1"/>
</dbReference>
<dbReference type="InterPro" id="IPR036291">
    <property type="entry name" value="NAD(P)-bd_dom_sf"/>
</dbReference>
<dbReference type="EMBL" id="LT629732">
    <property type="protein sequence ID" value="SDR86086.1"/>
    <property type="molecule type" value="Genomic_DNA"/>
</dbReference>
<name>A0A1H1MHA2_9ACTN</name>
<dbReference type="GO" id="GO:0030267">
    <property type="term" value="F:glyoxylate reductase (NADPH) activity"/>
    <property type="evidence" value="ECO:0007669"/>
    <property type="project" value="TreeGrafter"/>
</dbReference>
<dbReference type="SUPFAM" id="SSF52283">
    <property type="entry name" value="Formate/glycerate dehydrogenase catalytic domain-like"/>
    <property type="match status" value="1"/>
</dbReference>